<dbReference type="AlphaFoldDB" id="A0A6S7G7L8"/>
<proteinExistence type="predicted"/>
<evidence type="ECO:0000313" key="1">
    <source>
        <dbReference type="EMBL" id="CAB3987725.1"/>
    </source>
</evidence>
<feature type="non-terminal residue" evidence="1">
    <location>
        <position position="320"/>
    </location>
</feature>
<keyword evidence="2" id="KW-1185">Reference proteome</keyword>
<organism evidence="1 2">
    <name type="scientific">Paramuricea clavata</name>
    <name type="common">Red gorgonian</name>
    <name type="synonym">Violescent sea-whip</name>
    <dbReference type="NCBI Taxonomy" id="317549"/>
    <lineage>
        <taxon>Eukaryota</taxon>
        <taxon>Metazoa</taxon>
        <taxon>Cnidaria</taxon>
        <taxon>Anthozoa</taxon>
        <taxon>Octocorallia</taxon>
        <taxon>Malacalcyonacea</taxon>
        <taxon>Plexauridae</taxon>
        <taxon>Paramuricea</taxon>
    </lineage>
</organism>
<dbReference type="Proteomes" id="UP001152795">
    <property type="component" value="Unassembled WGS sequence"/>
</dbReference>
<reference evidence="1" key="1">
    <citation type="submission" date="2020-04" db="EMBL/GenBank/DDBJ databases">
        <authorList>
            <person name="Alioto T."/>
            <person name="Alioto T."/>
            <person name="Gomez Garrido J."/>
        </authorList>
    </citation>
    <scope>NUCLEOTIDE SEQUENCE</scope>
    <source>
        <strain evidence="1">A484AB</strain>
    </source>
</reference>
<sequence>MLVVVFRLRNKGNRLLLKKLLLCDAGSDPMPLLRPSPSIDSRYYSTSPCSDECGQNRKHRRKPIPVTEHIFVISPNCNHDHPSVHSARKLMAGYLKEIGYDVKIMHQWTDGCSTQYKSRHCMGDVSQSSSDFGYVTICNYFQTSHAKGPQDGAGANLKHKADMAVIKRQVVIRNAKEFRYHYAHECAKCLFKRLFREDFNETLTRNVMRNLLSSCQRTAIGPTNHVKILQAIKHLATKDAIVAIASADRGEEYYLLQIIGDSPEKASFKFSLLRTSKREQSCSLCCNRQNFYLKRTVHDPMTPPLHTQALSIVHVVGVLH</sequence>
<dbReference type="EMBL" id="CACRXK020001222">
    <property type="protein sequence ID" value="CAB3987725.1"/>
    <property type="molecule type" value="Genomic_DNA"/>
</dbReference>
<name>A0A6S7G7L8_PARCT</name>
<accession>A0A6S7G7L8</accession>
<dbReference type="PANTHER" id="PTHR46601">
    <property type="entry name" value="ULP_PROTEASE DOMAIN-CONTAINING PROTEIN"/>
    <property type="match status" value="1"/>
</dbReference>
<gene>
    <name evidence="1" type="ORF">PACLA_8A062035</name>
</gene>
<comment type="caution">
    <text evidence="1">The sequence shown here is derived from an EMBL/GenBank/DDBJ whole genome shotgun (WGS) entry which is preliminary data.</text>
</comment>
<protein>
    <submittedName>
        <fullName evidence="1">Uncharacterized protein</fullName>
    </submittedName>
</protein>
<dbReference type="OrthoDB" id="5946700at2759"/>
<dbReference type="PANTHER" id="PTHR46601:SF1">
    <property type="entry name" value="ADF-H DOMAIN-CONTAINING PROTEIN"/>
    <property type="match status" value="1"/>
</dbReference>
<evidence type="ECO:0000313" key="2">
    <source>
        <dbReference type="Proteomes" id="UP001152795"/>
    </source>
</evidence>